<reference evidence="1 2" key="1">
    <citation type="journal article" date="2012" name="PLoS Pathog.">
        <title>Diverse lifestyles and strategies of plant pathogenesis encoded in the genomes of eighteen Dothideomycetes fungi.</title>
        <authorList>
            <person name="Ohm R.A."/>
            <person name="Feau N."/>
            <person name="Henrissat B."/>
            <person name="Schoch C.L."/>
            <person name="Horwitz B.A."/>
            <person name="Barry K.W."/>
            <person name="Condon B.J."/>
            <person name="Copeland A.C."/>
            <person name="Dhillon B."/>
            <person name="Glaser F."/>
            <person name="Hesse C.N."/>
            <person name="Kosti I."/>
            <person name="LaButti K."/>
            <person name="Lindquist E.A."/>
            <person name="Lucas S."/>
            <person name="Salamov A.A."/>
            <person name="Bradshaw R.E."/>
            <person name="Ciuffetti L."/>
            <person name="Hamelin R.C."/>
            <person name="Kema G.H.J."/>
            <person name="Lawrence C."/>
            <person name="Scott J.A."/>
            <person name="Spatafora J.W."/>
            <person name="Turgeon B.G."/>
            <person name="de Wit P.J.G.M."/>
            <person name="Zhong S."/>
            <person name="Goodwin S.B."/>
            <person name="Grigoriev I.V."/>
        </authorList>
    </citation>
    <scope>NUCLEOTIDE SEQUENCE [LARGE SCALE GENOMIC DNA]</scope>
    <source>
        <strain evidence="1 2">SO2202</strain>
    </source>
</reference>
<organism evidence="1 2">
    <name type="scientific">Sphaerulina musiva (strain SO2202)</name>
    <name type="common">Poplar stem canker fungus</name>
    <name type="synonym">Septoria musiva</name>
    <dbReference type="NCBI Taxonomy" id="692275"/>
    <lineage>
        <taxon>Eukaryota</taxon>
        <taxon>Fungi</taxon>
        <taxon>Dikarya</taxon>
        <taxon>Ascomycota</taxon>
        <taxon>Pezizomycotina</taxon>
        <taxon>Dothideomycetes</taxon>
        <taxon>Dothideomycetidae</taxon>
        <taxon>Mycosphaerellales</taxon>
        <taxon>Mycosphaerellaceae</taxon>
        <taxon>Sphaerulina</taxon>
    </lineage>
</organism>
<dbReference type="AlphaFoldDB" id="M3B4M3"/>
<evidence type="ECO:0000313" key="2">
    <source>
        <dbReference type="Proteomes" id="UP000016931"/>
    </source>
</evidence>
<name>M3B4M3_SPHMS</name>
<dbReference type="Proteomes" id="UP000016931">
    <property type="component" value="Unassembled WGS sequence"/>
</dbReference>
<dbReference type="GeneID" id="27897799"/>
<dbReference type="EMBL" id="KB456262">
    <property type="protein sequence ID" value="EMF14752.1"/>
    <property type="molecule type" value="Genomic_DNA"/>
</dbReference>
<sequence length="125" mass="13473">MAMHYCLPAPPPFLSSFDWSAIIALSRFAPRYRYAFMPGCQPIAPKLLPFRWSDQEPFPDAHKAGQSRGAGIQAWCFRQVQTSGVVIGTRLGLVSSESCLEIGGTSSYLPTISVRVPGPSRGGGG</sequence>
<protein>
    <submittedName>
        <fullName evidence="1">Uncharacterized protein</fullName>
    </submittedName>
</protein>
<evidence type="ECO:0000313" key="1">
    <source>
        <dbReference type="EMBL" id="EMF14752.1"/>
    </source>
</evidence>
<gene>
    <name evidence="1" type="ORF">SEPMUDRAFT_107031</name>
</gene>
<dbReference type="HOGENOM" id="CLU_1994037_0_0_1"/>
<proteinExistence type="predicted"/>
<dbReference type="RefSeq" id="XP_016762873.1">
    <property type="nucleotide sequence ID" value="XM_016900662.1"/>
</dbReference>
<keyword evidence="2" id="KW-1185">Reference proteome</keyword>
<accession>M3B4M3</accession>